<evidence type="ECO:0000256" key="1">
    <source>
        <dbReference type="SAM" id="SignalP"/>
    </source>
</evidence>
<reference evidence="2 3" key="1">
    <citation type="submission" date="2022-11" db="EMBL/GenBank/DDBJ databases">
        <title>Acinetobacter entericus sp. nov., isolated from the gut of the plastic-eating larvae of the Coleoptera insect Zophobas atratus.</title>
        <authorList>
            <person name="Dong X."/>
            <person name="Yang Y."/>
        </authorList>
    </citation>
    <scope>NUCLEOTIDE SEQUENCE [LARGE SCALE GENOMIC DNA]</scope>
    <source>
        <strain evidence="2 3">BIT-DXN8</strain>
    </source>
</reference>
<comment type="caution">
    <text evidence="2">The sequence shown here is derived from an EMBL/GenBank/DDBJ whole genome shotgun (WGS) entry which is preliminary data.</text>
</comment>
<keyword evidence="3" id="KW-1185">Reference proteome</keyword>
<organism evidence="2 3">
    <name type="scientific">Acinetobacter entericus</name>
    <dbReference type="NCBI Taxonomy" id="2989714"/>
    <lineage>
        <taxon>Bacteria</taxon>
        <taxon>Pseudomonadati</taxon>
        <taxon>Pseudomonadota</taxon>
        <taxon>Gammaproteobacteria</taxon>
        <taxon>Moraxellales</taxon>
        <taxon>Moraxellaceae</taxon>
        <taxon>Acinetobacter</taxon>
    </lineage>
</organism>
<feature type="chain" id="PRO_5045212402" evidence="1">
    <location>
        <begin position="23"/>
        <end position="138"/>
    </location>
</feature>
<dbReference type="EMBL" id="JAPEQW010000004">
    <property type="protein sequence ID" value="MCW8038509.1"/>
    <property type="molecule type" value="Genomic_DNA"/>
</dbReference>
<dbReference type="PROSITE" id="PS51257">
    <property type="entry name" value="PROKAR_LIPOPROTEIN"/>
    <property type="match status" value="1"/>
</dbReference>
<evidence type="ECO:0000313" key="2">
    <source>
        <dbReference type="EMBL" id="MCW8038509.1"/>
    </source>
</evidence>
<gene>
    <name evidence="2" type="ORF">OKC24_04875</name>
</gene>
<feature type="signal peptide" evidence="1">
    <location>
        <begin position="1"/>
        <end position="22"/>
    </location>
</feature>
<keyword evidence="1" id="KW-0732">Signal</keyword>
<dbReference type="RefSeq" id="WP_265464851.1">
    <property type="nucleotide sequence ID" value="NZ_JAPEQW010000004.1"/>
</dbReference>
<proteinExistence type="predicted"/>
<accession>A0ABT3NG31</accession>
<sequence>MRPSVLLTALLTLSCCALNIQAKPITQKMYSCKSNSDSIRTISTNCKKPAAGFSLGYSVEKYGDHGSLLRIENPTRHNIEIDRIELFDALNQPCELDSWGPEGETISAKSHFNVMISECKPEHIFKYVLIQGNKRYVF</sequence>
<dbReference type="Proteomes" id="UP001209682">
    <property type="component" value="Unassembled WGS sequence"/>
</dbReference>
<name>A0ABT3NG31_9GAMM</name>
<evidence type="ECO:0000313" key="3">
    <source>
        <dbReference type="Proteomes" id="UP001209682"/>
    </source>
</evidence>
<protein>
    <submittedName>
        <fullName evidence="2">Uncharacterized protein</fullName>
    </submittedName>
</protein>